<reference evidence="2 3" key="1">
    <citation type="journal article" date="2019" name="Int. J. Syst. Evol. Microbiol.">
        <title>The Global Catalogue of Microorganisms (GCM) 10K type strain sequencing project: providing services to taxonomists for standard genome sequencing and annotation.</title>
        <authorList>
            <consortium name="The Broad Institute Genomics Platform"/>
            <consortium name="The Broad Institute Genome Sequencing Center for Infectious Disease"/>
            <person name="Wu L."/>
            <person name="Ma J."/>
        </authorList>
    </citation>
    <scope>NUCLEOTIDE SEQUENCE [LARGE SCALE GENOMIC DNA]</scope>
    <source>
        <strain evidence="2 3">XZGYJ-43</strain>
    </source>
</reference>
<sequence length="146" mass="16622">MSKNSKDRGDETEVRVLHELVANGHQVSIPFGDNSKYDLVVDDGDRFYRIQCKTGWVADEGVLQFNTHSQTTRDGAYHETGYEGEIDAFVVRYPEEDTLYWIPIADATSRKMRLRFDAEIDHPSINWAADYEFDGTLPGSRSKAAE</sequence>
<evidence type="ECO:0000259" key="1">
    <source>
        <dbReference type="Pfam" id="PF11645"/>
    </source>
</evidence>
<dbReference type="AlphaFoldDB" id="A0ABD5Z5V8"/>
<keyword evidence="2" id="KW-0378">Hydrolase</keyword>
<keyword evidence="2" id="KW-0540">Nuclease</keyword>
<gene>
    <name evidence="2" type="ORF">ACFQJ9_14410</name>
</gene>
<keyword evidence="2" id="KW-0255">Endonuclease</keyword>
<dbReference type="InterPro" id="IPR011856">
    <property type="entry name" value="tRNA_endonuc-like_dom_sf"/>
</dbReference>
<evidence type="ECO:0000313" key="2">
    <source>
        <dbReference type="EMBL" id="MFC7200592.1"/>
    </source>
</evidence>
<dbReference type="EMBL" id="JBHTAR010000011">
    <property type="protein sequence ID" value="MFC7200592.1"/>
    <property type="molecule type" value="Genomic_DNA"/>
</dbReference>
<feature type="domain" description="PD(D/E)XK endonuclease" evidence="1">
    <location>
        <begin position="4"/>
        <end position="133"/>
    </location>
</feature>
<dbReference type="Pfam" id="PF11645">
    <property type="entry name" value="PDDEXK_5"/>
    <property type="match status" value="1"/>
</dbReference>
<proteinExistence type="predicted"/>
<keyword evidence="3" id="KW-1185">Reference proteome</keyword>
<dbReference type="Proteomes" id="UP001596447">
    <property type="component" value="Unassembled WGS sequence"/>
</dbReference>
<dbReference type="RefSeq" id="WP_279527369.1">
    <property type="nucleotide sequence ID" value="NZ_CP122312.1"/>
</dbReference>
<comment type="caution">
    <text evidence="2">The sequence shown here is derived from an EMBL/GenBank/DDBJ whole genome shotgun (WGS) entry which is preliminary data.</text>
</comment>
<protein>
    <submittedName>
        <fullName evidence="2">Group I intron-associated PD-(D/E)XK endonuclease</fullName>
    </submittedName>
</protein>
<dbReference type="InterPro" id="IPR021671">
    <property type="entry name" value="PD(D/E)XK_Endonuc"/>
</dbReference>
<dbReference type="Gene3D" id="3.40.1350.10">
    <property type="match status" value="1"/>
</dbReference>
<name>A0ABD5Z5V8_9EURY</name>
<dbReference type="GO" id="GO:0004519">
    <property type="term" value="F:endonuclease activity"/>
    <property type="evidence" value="ECO:0007669"/>
    <property type="project" value="UniProtKB-KW"/>
</dbReference>
<evidence type="ECO:0000313" key="3">
    <source>
        <dbReference type="Proteomes" id="UP001596447"/>
    </source>
</evidence>
<organism evidence="2 3">
    <name type="scientific">Halospeciosus flavus</name>
    <dbReference type="NCBI Taxonomy" id="3032283"/>
    <lineage>
        <taxon>Archaea</taxon>
        <taxon>Methanobacteriati</taxon>
        <taxon>Methanobacteriota</taxon>
        <taxon>Stenosarchaea group</taxon>
        <taxon>Halobacteria</taxon>
        <taxon>Halobacteriales</taxon>
        <taxon>Halobacteriaceae</taxon>
        <taxon>Halospeciosus</taxon>
    </lineage>
</organism>
<accession>A0ABD5Z5V8</accession>